<sequence>MSYNPITGIFQRLDKLKNHTFAIVILFGPNNGKQNKLDQQGSRDRIDDATGNDAPGAEDCAVCNTPGLDLYRH</sequence>
<dbReference type="SUPFAM" id="SSF89942">
    <property type="entry name" value="eEF1-gamma domain"/>
    <property type="match status" value="1"/>
</dbReference>
<dbReference type="EMBL" id="LZPO01044479">
    <property type="protein sequence ID" value="OBS74150.1"/>
    <property type="molecule type" value="Genomic_DNA"/>
</dbReference>
<dbReference type="GO" id="GO:0003746">
    <property type="term" value="F:translation elongation factor activity"/>
    <property type="evidence" value="ECO:0007669"/>
    <property type="project" value="InterPro"/>
</dbReference>
<evidence type="ECO:0000256" key="1">
    <source>
        <dbReference type="SAM" id="MobiDB-lite"/>
    </source>
</evidence>
<name>A0A1A6H8G2_NEOLE</name>
<reference evidence="2 3" key="1">
    <citation type="submission" date="2016-06" db="EMBL/GenBank/DDBJ databases">
        <title>The Draft Genome Sequence and Annotation of the Desert Woodrat Neotoma lepida.</title>
        <authorList>
            <person name="Campbell M."/>
            <person name="Oakeson K.F."/>
            <person name="Yandell M."/>
            <person name="Halpert J.R."/>
            <person name="Dearing D."/>
        </authorList>
    </citation>
    <scope>NUCLEOTIDE SEQUENCE [LARGE SCALE GENOMIC DNA]</scope>
    <source>
        <strain evidence="2">417</strain>
        <tissue evidence="2">Liver</tissue>
    </source>
</reference>
<evidence type="ECO:0000313" key="2">
    <source>
        <dbReference type="EMBL" id="OBS74150.1"/>
    </source>
</evidence>
<accession>A0A1A6H8G2</accession>
<feature type="region of interest" description="Disordered" evidence="1">
    <location>
        <begin position="30"/>
        <end position="57"/>
    </location>
</feature>
<protein>
    <submittedName>
        <fullName evidence="2">Uncharacterized protein</fullName>
    </submittedName>
</protein>
<gene>
    <name evidence="2" type="ORF">A6R68_15314</name>
</gene>
<dbReference type="Proteomes" id="UP000092124">
    <property type="component" value="Unassembled WGS sequence"/>
</dbReference>
<dbReference type="AlphaFoldDB" id="A0A1A6H8G2"/>
<comment type="caution">
    <text evidence="2">The sequence shown here is derived from an EMBL/GenBank/DDBJ whole genome shotgun (WGS) entry which is preliminary data.</text>
</comment>
<organism evidence="2 3">
    <name type="scientific">Neotoma lepida</name>
    <name type="common">Desert woodrat</name>
    <dbReference type="NCBI Taxonomy" id="56216"/>
    <lineage>
        <taxon>Eukaryota</taxon>
        <taxon>Metazoa</taxon>
        <taxon>Chordata</taxon>
        <taxon>Craniata</taxon>
        <taxon>Vertebrata</taxon>
        <taxon>Euteleostomi</taxon>
        <taxon>Mammalia</taxon>
        <taxon>Eutheria</taxon>
        <taxon>Euarchontoglires</taxon>
        <taxon>Glires</taxon>
        <taxon>Rodentia</taxon>
        <taxon>Myomorpha</taxon>
        <taxon>Muroidea</taxon>
        <taxon>Cricetidae</taxon>
        <taxon>Neotominae</taxon>
        <taxon>Neotoma</taxon>
    </lineage>
</organism>
<evidence type="ECO:0000313" key="3">
    <source>
        <dbReference type="Proteomes" id="UP000092124"/>
    </source>
</evidence>
<proteinExistence type="predicted"/>
<dbReference type="OrthoDB" id="249703at2759"/>
<dbReference type="InterPro" id="IPR036433">
    <property type="entry name" value="EF1B_G_C_sf"/>
</dbReference>
<feature type="compositionally biased region" description="Polar residues" evidence="1">
    <location>
        <begin position="31"/>
        <end position="40"/>
    </location>
</feature>
<keyword evidence="3" id="KW-1185">Reference proteome</keyword>